<dbReference type="GO" id="GO:0008290">
    <property type="term" value="C:F-actin capping protein complex"/>
    <property type="evidence" value="ECO:0007669"/>
    <property type="project" value="InterPro"/>
</dbReference>
<protein>
    <recommendedName>
        <fullName evidence="4">F-actin-capping protein subunit alpha</fullName>
        <ecNumber evidence="3">1.2.4.4</ecNumber>
    </recommendedName>
</protein>
<keyword evidence="6" id="KW-0560">Oxidoreductase</keyword>
<dbReference type="InterPro" id="IPR002189">
    <property type="entry name" value="CapZ_alpha"/>
</dbReference>
<dbReference type="Gene3D" id="3.40.50.970">
    <property type="match status" value="1"/>
</dbReference>
<dbReference type="InterPro" id="IPR033248">
    <property type="entry name" value="Transketolase_C"/>
</dbReference>
<dbReference type="Pfam" id="PF01267">
    <property type="entry name" value="F-actin_cap_A"/>
    <property type="match status" value="1"/>
</dbReference>
<comment type="similarity">
    <text evidence="2">Belongs to the F-actin-capping protein alpha subunit family.</text>
</comment>
<evidence type="ECO:0000256" key="3">
    <source>
        <dbReference type="ARBA" id="ARBA00012277"/>
    </source>
</evidence>
<dbReference type="InterPro" id="IPR042276">
    <property type="entry name" value="CapZ_alpha/beta_2"/>
</dbReference>
<sequence>MKHRVIHQFKRAHAVTKPSTVRLSLALPVGRRCYSTHPPNAKLNLPVDYGTTPLLAHNSQTALSHKELPESIRNGPTKKMNLFQAINDAMGIALAEDESVVIFGEDVAFGGVFRCTMNLAETHGAERVFNTPLTEQGIMGFGIGLAAEGMRPIAEIQFADYVYPAFDQLVNEAAKFRYRDGSCGRSVGGLTVRMPCGGVGHGGLYHSQSPESLFTHIPGLRVIMPRSPAQAKGLLLAAIRSNDPCVFMEPKILYRAAVEQVPTGSYELPLSKAEILKEGKDITIVSYGQPLYLCQNAIKQAEQDLGISVELIDLRTLYPWDKPTVLQSVRKTGRVMVVHEAMVNAGIGAEVAATIQEDHDTFLRLEAPVARVAGWSIHSPLLFEKFNVPDVATMSELETVSAFVEGAPPGELADVIADIKSLTLETSPDIISSLGPAFEKYNEEQFVTVKLPGSSQPVIISSHNSLGGGRYYDVESSSSFAFDHTTQKASAVQSHILEGAQADLVKSTLKSIGPYVDEHFANAAHGVYPIESDSKIAIVIVGNKYSPNNFWNGRWRSLYILDPSSGTLEGSLKVDVHYYEDGNVRLLTNKPVSSTISSINGAGVVREISTTERKYQEELNKGFVSLSEGAFKGLRRQLPVTRQKIEWDRVTSYRLGQDIGGGSSRR</sequence>
<evidence type="ECO:0000256" key="1">
    <source>
        <dbReference type="ARBA" id="ARBA00001964"/>
    </source>
</evidence>
<comment type="caution">
    <text evidence="11">The sequence shown here is derived from an EMBL/GenBank/DDBJ whole genome shotgun (WGS) entry which is preliminary data.</text>
</comment>
<dbReference type="InterPro" id="IPR042489">
    <property type="entry name" value="CapZ_alpha_1"/>
</dbReference>
<dbReference type="Gene3D" id="3.90.1150.210">
    <property type="entry name" value="F-actin capping protein, beta subunit"/>
    <property type="match status" value="1"/>
</dbReference>
<dbReference type="InterPro" id="IPR029061">
    <property type="entry name" value="THDP-binding"/>
</dbReference>
<dbReference type="InterPro" id="IPR009014">
    <property type="entry name" value="Transketo_C/PFOR_II"/>
</dbReference>
<reference evidence="11" key="2">
    <citation type="submission" date="2020-02" db="EMBL/GenBank/DDBJ databases">
        <title>Identification and distribution of gene clusters putatively required for synthesis of sphingolipid metabolism inhibitors in phylogenetically diverse species of the filamentous fungus Fusarium.</title>
        <authorList>
            <person name="Kim H.-S."/>
            <person name="Busman M."/>
            <person name="Brown D.W."/>
            <person name="Divon H."/>
            <person name="Uhlig S."/>
            <person name="Proctor R.H."/>
        </authorList>
    </citation>
    <scope>NUCLEOTIDE SEQUENCE</scope>
    <source>
        <strain evidence="11">NRRL 25174</strain>
    </source>
</reference>
<accession>A0A9P5AJN8</accession>
<evidence type="ECO:0000256" key="6">
    <source>
        <dbReference type="ARBA" id="ARBA00023002"/>
    </source>
</evidence>
<dbReference type="GO" id="GO:0006091">
    <property type="term" value="P:generation of precursor metabolites and energy"/>
    <property type="evidence" value="ECO:0007669"/>
    <property type="project" value="UniProtKB-ARBA"/>
</dbReference>
<dbReference type="PRINTS" id="PR00191">
    <property type="entry name" value="FACTINCAPA"/>
</dbReference>
<feature type="domain" description="Transketolase-like pyrimidine-binding" evidence="10">
    <location>
        <begin position="80"/>
        <end position="256"/>
    </location>
</feature>
<evidence type="ECO:0000256" key="5">
    <source>
        <dbReference type="ARBA" id="ARBA00022467"/>
    </source>
</evidence>
<dbReference type="PROSITE" id="PS00748">
    <property type="entry name" value="F_ACTIN_CAPPING_A_1"/>
    <property type="match status" value="1"/>
</dbReference>
<dbReference type="InterPro" id="IPR005475">
    <property type="entry name" value="Transketolase-like_Pyr-bd"/>
</dbReference>
<keyword evidence="5" id="KW-0117">Actin capping</keyword>
<dbReference type="GO" id="GO:0003863">
    <property type="term" value="F:branched-chain 2-oxo acid dehydrogenase activity"/>
    <property type="evidence" value="ECO:0007669"/>
    <property type="project" value="UniProtKB-EC"/>
</dbReference>
<dbReference type="PANTHER" id="PTHR42980">
    <property type="entry name" value="2-OXOISOVALERATE DEHYDROGENASE SUBUNIT BETA-RELATED"/>
    <property type="match status" value="1"/>
</dbReference>
<keyword evidence="12" id="KW-1185">Reference proteome</keyword>
<evidence type="ECO:0000256" key="9">
    <source>
        <dbReference type="ARBA" id="ARBA00051764"/>
    </source>
</evidence>
<gene>
    <name evidence="11" type="ORF">FBEOM_6128</name>
</gene>
<dbReference type="PANTHER" id="PTHR42980:SF1">
    <property type="entry name" value="2-OXOISOVALERATE DEHYDROGENASE SUBUNIT BETA, MITOCHONDRIAL"/>
    <property type="match status" value="1"/>
</dbReference>
<dbReference type="InterPro" id="IPR017865">
    <property type="entry name" value="F-actin_cap_asu_CS"/>
</dbReference>
<dbReference type="Pfam" id="PF02779">
    <property type="entry name" value="Transket_pyr"/>
    <property type="match status" value="1"/>
</dbReference>
<reference evidence="11" key="1">
    <citation type="journal article" date="2017" name="Mycologia">
        <title>Fusarium algeriense, sp. nov., a novel toxigenic crown rot pathogen of durum wheat from Algeria is nested in the Fusarium burgessii species complex.</title>
        <authorList>
            <person name="Laraba I."/>
            <person name="Keddad A."/>
            <person name="Boureghda H."/>
            <person name="Abdallah N."/>
            <person name="Vaughan M.M."/>
            <person name="Proctor R.H."/>
            <person name="Busman M."/>
            <person name="O'Donnell K."/>
        </authorList>
    </citation>
    <scope>NUCLEOTIDE SEQUENCE</scope>
    <source>
        <strain evidence="11">NRRL 25174</strain>
    </source>
</reference>
<dbReference type="OrthoDB" id="878at2759"/>
<dbReference type="CDD" id="cd07036">
    <property type="entry name" value="TPP_PYR_E1-PDHc-beta_like"/>
    <property type="match status" value="1"/>
</dbReference>
<dbReference type="SMART" id="SM00861">
    <property type="entry name" value="Transket_pyr"/>
    <property type="match status" value="1"/>
</dbReference>
<organism evidence="11 12">
    <name type="scientific">Fusarium beomiforme</name>
    <dbReference type="NCBI Taxonomy" id="44412"/>
    <lineage>
        <taxon>Eukaryota</taxon>
        <taxon>Fungi</taxon>
        <taxon>Dikarya</taxon>
        <taxon>Ascomycota</taxon>
        <taxon>Pezizomycotina</taxon>
        <taxon>Sordariomycetes</taxon>
        <taxon>Hypocreomycetidae</taxon>
        <taxon>Hypocreales</taxon>
        <taxon>Nectriaceae</taxon>
        <taxon>Fusarium</taxon>
        <taxon>Fusarium burgessii species complex</taxon>
    </lineage>
</organism>
<dbReference type="SUPFAM" id="SSF52922">
    <property type="entry name" value="TK C-terminal domain-like"/>
    <property type="match status" value="1"/>
</dbReference>
<dbReference type="GO" id="GO:0003779">
    <property type="term" value="F:actin binding"/>
    <property type="evidence" value="ECO:0007669"/>
    <property type="project" value="UniProtKB-KW"/>
</dbReference>
<evidence type="ECO:0000256" key="7">
    <source>
        <dbReference type="ARBA" id="ARBA00023203"/>
    </source>
</evidence>
<dbReference type="EC" id="1.2.4.4" evidence="3"/>
<dbReference type="FunFam" id="3.40.50.970:FF:000001">
    <property type="entry name" value="Pyruvate dehydrogenase E1 beta subunit"/>
    <property type="match status" value="1"/>
</dbReference>
<evidence type="ECO:0000256" key="2">
    <source>
        <dbReference type="ARBA" id="ARBA00010479"/>
    </source>
</evidence>
<dbReference type="GO" id="GO:0007584">
    <property type="term" value="P:response to nutrient"/>
    <property type="evidence" value="ECO:0007669"/>
    <property type="project" value="TreeGrafter"/>
</dbReference>
<name>A0A9P5AJN8_9HYPO</name>
<dbReference type="AlphaFoldDB" id="A0A9P5AJN8"/>
<dbReference type="InterPro" id="IPR037282">
    <property type="entry name" value="CapZ_alpha/beta"/>
</dbReference>
<dbReference type="PROSITE" id="PS00749">
    <property type="entry name" value="F_ACTIN_CAPPING_A_2"/>
    <property type="match status" value="1"/>
</dbReference>
<evidence type="ECO:0000256" key="8">
    <source>
        <dbReference type="ARBA" id="ARBA00025389"/>
    </source>
</evidence>
<evidence type="ECO:0000256" key="4">
    <source>
        <dbReference type="ARBA" id="ARBA00014038"/>
    </source>
</evidence>
<keyword evidence="7" id="KW-0009">Actin-binding</keyword>
<dbReference type="EMBL" id="PVQB02000254">
    <property type="protein sequence ID" value="KAF4339981.1"/>
    <property type="molecule type" value="Genomic_DNA"/>
</dbReference>
<comment type="function">
    <text evidence="8">F-actin-capping proteins bind in a Ca(2+)-independent manner to the fast growing ends of actin filaments (barbed end) thereby blocking the exchange of subunits at these ends. Unlike other capping proteins (such as gelsolin and severin), these proteins do not sever actin filaments.</text>
</comment>
<proteinExistence type="inferred from homology"/>
<comment type="catalytic activity">
    <reaction evidence="9">
        <text>N(6)-[(R)-lipoyl]-L-lysyl-[protein] + 3-methyl-2-oxobutanoate + H(+) = N(6)-[(R)-S(8)-2-methylpropanoyldihydrolipoyl]-L-lysyl-[protein] + CO2</text>
        <dbReference type="Rhea" id="RHEA:13457"/>
        <dbReference type="Rhea" id="RHEA-COMP:10474"/>
        <dbReference type="Rhea" id="RHEA-COMP:10497"/>
        <dbReference type="ChEBI" id="CHEBI:11851"/>
        <dbReference type="ChEBI" id="CHEBI:15378"/>
        <dbReference type="ChEBI" id="CHEBI:16526"/>
        <dbReference type="ChEBI" id="CHEBI:83099"/>
        <dbReference type="ChEBI" id="CHEBI:83142"/>
        <dbReference type="EC" id="1.2.4.4"/>
    </reaction>
    <physiologicalReaction direction="left-to-right" evidence="9">
        <dbReference type="Rhea" id="RHEA:13458"/>
    </physiologicalReaction>
</comment>
<dbReference type="GO" id="GO:0009083">
    <property type="term" value="P:branched-chain amino acid catabolic process"/>
    <property type="evidence" value="ECO:0007669"/>
    <property type="project" value="TreeGrafter"/>
</dbReference>
<dbReference type="FunFam" id="3.40.50.920:FF:000001">
    <property type="entry name" value="Pyruvate dehydrogenase E1 beta subunit"/>
    <property type="match status" value="1"/>
</dbReference>
<evidence type="ECO:0000313" key="12">
    <source>
        <dbReference type="Proteomes" id="UP000730481"/>
    </source>
</evidence>
<dbReference type="SUPFAM" id="SSF52518">
    <property type="entry name" value="Thiamin diphosphate-binding fold (THDP-binding)"/>
    <property type="match status" value="1"/>
</dbReference>
<dbReference type="FunFam" id="3.90.1150.210:FF:000003">
    <property type="entry name" value="F-actin-capping protein subunit alpha"/>
    <property type="match status" value="1"/>
</dbReference>
<dbReference type="Pfam" id="PF02780">
    <property type="entry name" value="Transketolase_C"/>
    <property type="match status" value="1"/>
</dbReference>
<dbReference type="Gene3D" id="3.30.1140.60">
    <property type="entry name" value="F-actin capping protein, alpha subunit"/>
    <property type="match status" value="1"/>
</dbReference>
<dbReference type="Proteomes" id="UP000730481">
    <property type="component" value="Unassembled WGS sequence"/>
</dbReference>
<dbReference type="GO" id="GO:0051016">
    <property type="term" value="P:barbed-end actin filament capping"/>
    <property type="evidence" value="ECO:0007669"/>
    <property type="project" value="InterPro"/>
</dbReference>
<evidence type="ECO:0000313" key="11">
    <source>
        <dbReference type="EMBL" id="KAF4339981.1"/>
    </source>
</evidence>
<comment type="cofactor">
    <cofactor evidence="1">
        <name>thiamine diphosphate</name>
        <dbReference type="ChEBI" id="CHEBI:58937"/>
    </cofactor>
</comment>
<dbReference type="SUPFAM" id="SSF90096">
    <property type="entry name" value="Subunits of heterodimeric actin filament capping protein Capz"/>
    <property type="match status" value="1"/>
</dbReference>
<evidence type="ECO:0000259" key="10">
    <source>
        <dbReference type="SMART" id="SM00861"/>
    </source>
</evidence>
<dbReference type="Gene3D" id="3.40.50.920">
    <property type="match status" value="1"/>
</dbReference>